<dbReference type="InterPro" id="IPR008160">
    <property type="entry name" value="Collagen"/>
</dbReference>
<evidence type="ECO:0000313" key="2">
    <source>
        <dbReference type="EMBL" id="MBC2906896.1"/>
    </source>
</evidence>
<dbReference type="AlphaFoldDB" id="A0A7X1J9W1"/>
<dbReference type="Pfam" id="PF01391">
    <property type="entry name" value="Collagen"/>
    <property type="match status" value="1"/>
</dbReference>
<keyword evidence="2" id="KW-0176">Collagen</keyword>
<dbReference type="PANTHER" id="PTHR24637:SF417">
    <property type="entry name" value="COL_CUTICLE_N DOMAIN-CONTAINING PROTEIN"/>
    <property type="match status" value="1"/>
</dbReference>
<dbReference type="PANTHER" id="PTHR24637">
    <property type="entry name" value="COLLAGEN"/>
    <property type="match status" value="1"/>
</dbReference>
<name>A0A7X1J9W1_9ACTN</name>
<dbReference type="Proteomes" id="UP000584670">
    <property type="component" value="Unassembled WGS sequence"/>
</dbReference>
<gene>
    <name evidence="2" type="ORF">H4N64_36340</name>
</gene>
<evidence type="ECO:0000256" key="1">
    <source>
        <dbReference type="SAM" id="MobiDB-lite"/>
    </source>
</evidence>
<feature type="compositionally biased region" description="Basic and acidic residues" evidence="1">
    <location>
        <begin position="44"/>
        <end position="59"/>
    </location>
</feature>
<accession>A0A7X1J9W1</accession>
<protein>
    <submittedName>
        <fullName evidence="2">Collagen-like protein</fullName>
    </submittedName>
</protein>
<sequence length="196" mass="18476">MVSAGALAVALNVGSCGVAVADAIHRSGADSSVGLPGPSVAKSAGDKDKDKGERGEEGPRGPQGFLGPQGAQGDPGPQGAQGDPGAQGAQGDPGAQGAQGDPGAQGTQGDPGAQGPQGPQGAQGEAALDVYTVVGAQGTQSTALCLGNDVATGGGFTGVAGGIFQNAPVPGTQGSVPVGWQVSGVQATAFAICHDV</sequence>
<feature type="region of interest" description="Disordered" evidence="1">
    <location>
        <begin position="28"/>
        <end position="123"/>
    </location>
</feature>
<organism evidence="2 3">
    <name type="scientific">Streptomyces cupreus</name>
    <dbReference type="NCBI Taxonomy" id="2759956"/>
    <lineage>
        <taxon>Bacteria</taxon>
        <taxon>Bacillati</taxon>
        <taxon>Actinomycetota</taxon>
        <taxon>Actinomycetes</taxon>
        <taxon>Kitasatosporales</taxon>
        <taxon>Streptomycetaceae</taxon>
        <taxon>Streptomyces</taxon>
    </lineage>
</organism>
<dbReference type="EMBL" id="JACMSF010000061">
    <property type="protein sequence ID" value="MBC2906896.1"/>
    <property type="molecule type" value="Genomic_DNA"/>
</dbReference>
<comment type="caution">
    <text evidence="2">The sequence shown here is derived from an EMBL/GenBank/DDBJ whole genome shotgun (WGS) entry which is preliminary data.</text>
</comment>
<feature type="compositionally biased region" description="Low complexity" evidence="1">
    <location>
        <begin position="68"/>
        <end position="123"/>
    </location>
</feature>
<reference evidence="2 3" key="1">
    <citation type="submission" date="2020-08" db="EMBL/GenBank/DDBJ databases">
        <title>Streptomyces sp. PSKA01 genome sequencing and assembly.</title>
        <authorList>
            <person name="Mandal S."/>
            <person name="Maiti P.K."/>
            <person name="Das P."/>
        </authorList>
    </citation>
    <scope>NUCLEOTIDE SEQUENCE [LARGE SCALE GENOMIC DNA]</scope>
    <source>
        <strain evidence="2 3">PSKA01</strain>
    </source>
</reference>
<proteinExistence type="predicted"/>
<evidence type="ECO:0000313" key="3">
    <source>
        <dbReference type="Proteomes" id="UP000584670"/>
    </source>
</evidence>
<keyword evidence="3" id="KW-1185">Reference proteome</keyword>